<evidence type="ECO:0008006" key="5">
    <source>
        <dbReference type="Google" id="ProtNLM"/>
    </source>
</evidence>
<evidence type="ECO:0000256" key="1">
    <source>
        <dbReference type="SAM" id="MobiDB-lite"/>
    </source>
</evidence>
<keyword evidence="2" id="KW-1133">Transmembrane helix</keyword>
<dbReference type="Proteomes" id="UP000033411">
    <property type="component" value="Unassembled WGS sequence"/>
</dbReference>
<dbReference type="RefSeq" id="WP_046140066.1">
    <property type="nucleotide sequence ID" value="NZ_LANJ01000004.1"/>
</dbReference>
<sequence>MRTGVIVSIIVHIAVLTIGLINLGFREPLTPTVESISVDLVPIEEYSNIRAGQLTSQIVETDTPSIVESNQPAELAQPTGNTQENQVTPSPADIPTPAPVTNTAPAPEAMPEPAPEPTPEPEPAPAPTPEPTPPAPTPEPTPAPAPTPEPVVAPVPATRPTPAPTPEPTPAPTPTPEPTPAPTPEPTPTPPPTPAPTPTPAPAAPTVAAPVPASRPSNLDQKRQQFAAAEAERKKREEEERKRKAAAATATAAAQTAPRPQPNAQLDSALADDISALINNDRTTGATTGSGGTPTLGDTTGTSARLSRSEIDGLSGRVKKYWNLLPSDINSGMTVVLLLNLNRDGTLNGIPQVVSADPSPAGAQVARAAQRAVVAASQDGPFNLSAGAYDQWRQLELELRP</sequence>
<accession>A0A0F5QIZ4</accession>
<evidence type="ECO:0000313" key="3">
    <source>
        <dbReference type="EMBL" id="KKC40935.1"/>
    </source>
</evidence>
<reference evidence="3 4" key="1">
    <citation type="submission" date="2015-03" db="EMBL/GenBank/DDBJ databases">
        <authorList>
            <person name="Lepp D."/>
            <person name="Hassan Y.I."/>
            <person name="Li X.-Z."/>
            <person name="Zhou T."/>
        </authorList>
    </citation>
    <scope>NUCLEOTIDE SEQUENCE [LARGE SCALE GENOMIC DNA]</scope>
    <source>
        <strain evidence="3 4">E84</strain>
    </source>
</reference>
<organism evidence="3 4">
    <name type="scientific">Devosia epidermidihirudinis</name>
    <dbReference type="NCBI Taxonomy" id="1293439"/>
    <lineage>
        <taxon>Bacteria</taxon>
        <taxon>Pseudomonadati</taxon>
        <taxon>Pseudomonadota</taxon>
        <taxon>Alphaproteobacteria</taxon>
        <taxon>Hyphomicrobiales</taxon>
        <taxon>Devosiaceae</taxon>
        <taxon>Devosia</taxon>
    </lineage>
</organism>
<dbReference type="PATRIC" id="fig|1293439.3.peg.2746"/>
<feature type="region of interest" description="Disordered" evidence="1">
    <location>
        <begin position="281"/>
        <end position="308"/>
    </location>
</feature>
<comment type="caution">
    <text evidence="3">The sequence shown here is derived from an EMBL/GenBank/DDBJ whole genome shotgun (WGS) entry which is preliminary data.</text>
</comment>
<dbReference type="PANTHER" id="PTHR48148:SF3">
    <property type="entry name" value="KERATINOCYTE PROLINE-RICH PROTEIN"/>
    <property type="match status" value="1"/>
</dbReference>
<keyword evidence="2" id="KW-0472">Membrane</keyword>
<dbReference type="AlphaFoldDB" id="A0A0F5QIZ4"/>
<dbReference type="Gene3D" id="3.30.1150.10">
    <property type="match status" value="1"/>
</dbReference>
<evidence type="ECO:0000313" key="4">
    <source>
        <dbReference type="Proteomes" id="UP000033411"/>
    </source>
</evidence>
<name>A0A0F5QIZ4_9HYPH</name>
<protein>
    <recommendedName>
        <fullName evidence="5">TolA protein</fullName>
    </recommendedName>
</protein>
<feature type="compositionally biased region" description="Pro residues" evidence="1">
    <location>
        <begin position="108"/>
        <end position="203"/>
    </location>
</feature>
<dbReference type="STRING" id="1293439.WH87_01905"/>
<dbReference type="EMBL" id="LANJ01000004">
    <property type="protein sequence ID" value="KKC40935.1"/>
    <property type="molecule type" value="Genomic_DNA"/>
</dbReference>
<proteinExistence type="predicted"/>
<evidence type="ECO:0000256" key="2">
    <source>
        <dbReference type="SAM" id="Phobius"/>
    </source>
</evidence>
<keyword evidence="4" id="KW-1185">Reference proteome</keyword>
<dbReference type="PANTHER" id="PTHR48148">
    <property type="entry name" value="KERATINOCYTE PROLINE-RICH PROTEIN"/>
    <property type="match status" value="1"/>
</dbReference>
<keyword evidence="2" id="KW-0812">Transmembrane</keyword>
<feature type="region of interest" description="Disordered" evidence="1">
    <location>
        <begin position="74"/>
        <end position="265"/>
    </location>
</feature>
<feature type="compositionally biased region" description="Basic and acidic residues" evidence="1">
    <location>
        <begin position="230"/>
        <end position="242"/>
    </location>
</feature>
<gene>
    <name evidence="3" type="ORF">WH87_01905</name>
</gene>
<feature type="compositionally biased region" description="Low complexity" evidence="1">
    <location>
        <begin position="246"/>
        <end position="265"/>
    </location>
</feature>
<feature type="transmembrane region" description="Helical" evidence="2">
    <location>
        <begin position="6"/>
        <end position="25"/>
    </location>
</feature>
<feature type="compositionally biased region" description="Polar residues" evidence="1">
    <location>
        <begin position="74"/>
        <end position="89"/>
    </location>
</feature>